<evidence type="ECO:0000313" key="3">
    <source>
        <dbReference type="Proteomes" id="UP000253961"/>
    </source>
</evidence>
<dbReference type="InterPro" id="IPR012467">
    <property type="entry name" value="DUF1684"/>
</dbReference>
<organism evidence="2 3">
    <name type="scientific">Pedobacter chinensis</name>
    <dbReference type="NCBI Taxonomy" id="2282421"/>
    <lineage>
        <taxon>Bacteria</taxon>
        <taxon>Pseudomonadati</taxon>
        <taxon>Bacteroidota</taxon>
        <taxon>Sphingobacteriia</taxon>
        <taxon>Sphingobacteriales</taxon>
        <taxon>Sphingobacteriaceae</taxon>
        <taxon>Pedobacter</taxon>
    </lineage>
</organism>
<accession>A0A369PX33</accession>
<dbReference type="AlphaFoldDB" id="A0A369PX33"/>
<dbReference type="PANTHER" id="PTHR41913">
    <property type="entry name" value="DUF1684 DOMAIN-CONTAINING PROTEIN"/>
    <property type="match status" value="1"/>
</dbReference>
<evidence type="ECO:0000313" key="2">
    <source>
        <dbReference type="EMBL" id="RDC55755.1"/>
    </source>
</evidence>
<keyword evidence="1" id="KW-0732">Signal</keyword>
<gene>
    <name evidence="2" type="ORF">DU508_15920</name>
</gene>
<comment type="caution">
    <text evidence="2">The sequence shown here is derived from an EMBL/GenBank/DDBJ whole genome shotgun (WGS) entry which is preliminary data.</text>
</comment>
<dbReference type="RefSeq" id="WP_115403792.1">
    <property type="nucleotide sequence ID" value="NZ_QPKV01000006.1"/>
</dbReference>
<feature type="signal peptide" evidence="1">
    <location>
        <begin position="1"/>
        <end position="17"/>
    </location>
</feature>
<keyword evidence="3" id="KW-1185">Reference proteome</keyword>
<feature type="chain" id="PRO_5017083363" evidence="1">
    <location>
        <begin position="18"/>
        <end position="203"/>
    </location>
</feature>
<name>A0A369PX33_9SPHI</name>
<dbReference type="OrthoDB" id="5493262at2"/>
<dbReference type="Proteomes" id="UP000253961">
    <property type="component" value="Unassembled WGS sequence"/>
</dbReference>
<evidence type="ECO:0000256" key="1">
    <source>
        <dbReference type="SAM" id="SignalP"/>
    </source>
</evidence>
<reference evidence="2 3" key="1">
    <citation type="submission" date="2018-07" db="EMBL/GenBank/DDBJ databases">
        <title>Pedobacter sp. nov., isolated from soil.</title>
        <authorList>
            <person name="Zhou L.Y."/>
            <person name="Du Z.J."/>
        </authorList>
    </citation>
    <scope>NUCLEOTIDE SEQUENCE [LARGE SCALE GENOMIC DNA]</scope>
    <source>
        <strain evidence="2 3">JDX94</strain>
    </source>
</reference>
<dbReference type="PANTHER" id="PTHR41913:SF1">
    <property type="entry name" value="DUF1684 DOMAIN-CONTAINING PROTEIN"/>
    <property type="match status" value="1"/>
</dbReference>
<dbReference type="Pfam" id="PF07920">
    <property type="entry name" value="DUF1684"/>
    <property type="match status" value="1"/>
</dbReference>
<proteinExistence type="predicted"/>
<protein>
    <submittedName>
        <fullName evidence="2">DUF1684 domain-containing protein</fullName>
    </submittedName>
</protein>
<dbReference type="EMBL" id="QPKV01000006">
    <property type="protein sequence ID" value="RDC55755.1"/>
    <property type="molecule type" value="Genomic_DNA"/>
</dbReference>
<sequence>MKLLSVFFLFISLNSFAQTYSGQIAKHRENYKQDFIKDSYAPLKENDLQNLHFYDADSTYKVLADIEILKNEKIFKMPTYDGTSKEFYRYAKIKFTLNGKPITMTLYKSIALASNPAYKDLLFLPFTDETNNKETYGGGRYIDLSSKAILNHKIEVDFNKAYNPYCAYSDGYRCPVPPEENDLQLEIMAGEKLYTGDKKHKND</sequence>